<dbReference type="EMBL" id="KN835399">
    <property type="protein sequence ID" value="KIK38336.1"/>
    <property type="molecule type" value="Genomic_DNA"/>
</dbReference>
<reference evidence="3" key="2">
    <citation type="submission" date="2015-01" db="EMBL/GenBank/DDBJ databases">
        <title>Evolutionary Origins and Diversification of the Mycorrhizal Mutualists.</title>
        <authorList>
            <consortium name="DOE Joint Genome Institute"/>
            <consortium name="Mycorrhizal Genomics Consortium"/>
            <person name="Kohler A."/>
            <person name="Kuo A."/>
            <person name="Nagy L.G."/>
            <person name="Floudas D."/>
            <person name="Copeland A."/>
            <person name="Barry K.W."/>
            <person name="Cichocki N."/>
            <person name="Veneault-Fourrey C."/>
            <person name="LaButti K."/>
            <person name="Lindquist E.A."/>
            <person name="Lipzen A."/>
            <person name="Lundell T."/>
            <person name="Morin E."/>
            <person name="Murat C."/>
            <person name="Riley R."/>
            <person name="Ohm R."/>
            <person name="Sun H."/>
            <person name="Tunlid A."/>
            <person name="Henrissat B."/>
            <person name="Grigoriev I.V."/>
            <person name="Hibbett D.S."/>
            <person name="Martin F."/>
        </authorList>
    </citation>
    <scope>NUCLEOTIDE SEQUENCE [LARGE SCALE GENOMIC DNA]</scope>
    <source>
        <strain evidence="3">UH-Slu-Lm8-n1</strain>
    </source>
</reference>
<sequence>MTKSEHDTATTEFTPSDPPSMARAQAEPAKHGCENIVLSGNTFGECVMINVGSSNCTGASKQTVLASRIDRNF</sequence>
<name>A0A0D0A994_9AGAM</name>
<organism evidence="2 3">
    <name type="scientific">Suillus luteus UH-Slu-Lm8-n1</name>
    <dbReference type="NCBI Taxonomy" id="930992"/>
    <lineage>
        <taxon>Eukaryota</taxon>
        <taxon>Fungi</taxon>
        <taxon>Dikarya</taxon>
        <taxon>Basidiomycota</taxon>
        <taxon>Agaricomycotina</taxon>
        <taxon>Agaricomycetes</taxon>
        <taxon>Agaricomycetidae</taxon>
        <taxon>Boletales</taxon>
        <taxon>Suillineae</taxon>
        <taxon>Suillaceae</taxon>
        <taxon>Suillus</taxon>
    </lineage>
</organism>
<evidence type="ECO:0000313" key="2">
    <source>
        <dbReference type="EMBL" id="KIK38336.1"/>
    </source>
</evidence>
<keyword evidence="3" id="KW-1185">Reference proteome</keyword>
<dbReference type="HOGENOM" id="CLU_2723871_0_0_1"/>
<evidence type="ECO:0000313" key="3">
    <source>
        <dbReference type="Proteomes" id="UP000054485"/>
    </source>
</evidence>
<dbReference type="Proteomes" id="UP000054485">
    <property type="component" value="Unassembled WGS sequence"/>
</dbReference>
<gene>
    <name evidence="2" type="ORF">CY34DRAFT_809468</name>
</gene>
<dbReference type="InParanoid" id="A0A0D0A994"/>
<protein>
    <submittedName>
        <fullName evidence="2">Uncharacterized protein</fullName>
    </submittedName>
</protein>
<proteinExistence type="predicted"/>
<feature type="region of interest" description="Disordered" evidence="1">
    <location>
        <begin position="1"/>
        <end position="28"/>
    </location>
</feature>
<dbReference type="AlphaFoldDB" id="A0A0D0A994"/>
<evidence type="ECO:0000256" key="1">
    <source>
        <dbReference type="SAM" id="MobiDB-lite"/>
    </source>
</evidence>
<accession>A0A0D0A994</accession>
<dbReference type="OrthoDB" id="2689715at2759"/>
<reference evidence="2 3" key="1">
    <citation type="submission" date="2014-04" db="EMBL/GenBank/DDBJ databases">
        <authorList>
            <consortium name="DOE Joint Genome Institute"/>
            <person name="Kuo A."/>
            <person name="Ruytinx J."/>
            <person name="Rineau F."/>
            <person name="Colpaert J."/>
            <person name="Kohler A."/>
            <person name="Nagy L.G."/>
            <person name="Floudas D."/>
            <person name="Copeland A."/>
            <person name="Barry K.W."/>
            <person name="Cichocki N."/>
            <person name="Veneault-Fourrey C."/>
            <person name="LaButti K."/>
            <person name="Lindquist E.A."/>
            <person name="Lipzen A."/>
            <person name="Lundell T."/>
            <person name="Morin E."/>
            <person name="Murat C."/>
            <person name="Sun H."/>
            <person name="Tunlid A."/>
            <person name="Henrissat B."/>
            <person name="Grigoriev I.V."/>
            <person name="Hibbett D.S."/>
            <person name="Martin F."/>
            <person name="Nordberg H.P."/>
            <person name="Cantor M.N."/>
            <person name="Hua S.X."/>
        </authorList>
    </citation>
    <scope>NUCLEOTIDE SEQUENCE [LARGE SCALE GENOMIC DNA]</scope>
    <source>
        <strain evidence="2 3">UH-Slu-Lm8-n1</strain>
    </source>
</reference>